<evidence type="ECO:0000313" key="2">
    <source>
        <dbReference type="Proteomes" id="UP001341840"/>
    </source>
</evidence>
<evidence type="ECO:0000313" key="1">
    <source>
        <dbReference type="EMBL" id="MED6210967.1"/>
    </source>
</evidence>
<dbReference type="EMBL" id="JASCZI010242410">
    <property type="protein sequence ID" value="MED6210967.1"/>
    <property type="molecule type" value="Genomic_DNA"/>
</dbReference>
<reference evidence="1 2" key="1">
    <citation type="journal article" date="2023" name="Plants (Basel)">
        <title>Bridging the Gap: Combining Genomics and Transcriptomics Approaches to Understand Stylosanthes scabra, an Orphan Legume from the Brazilian Caatinga.</title>
        <authorList>
            <person name="Ferreira-Neto J.R.C."/>
            <person name="da Silva M.D."/>
            <person name="Binneck E."/>
            <person name="de Melo N.F."/>
            <person name="da Silva R.H."/>
            <person name="de Melo A.L.T.M."/>
            <person name="Pandolfi V."/>
            <person name="Bustamante F.O."/>
            <person name="Brasileiro-Vidal A.C."/>
            <person name="Benko-Iseppon A.M."/>
        </authorList>
    </citation>
    <scope>NUCLEOTIDE SEQUENCE [LARGE SCALE GENOMIC DNA]</scope>
    <source>
        <tissue evidence="1">Leaves</tissue>
    </source>
</reference>
<gene>
    <name evidence="1" type="ORF">PIB30_069191</name>
</gene>
<dbReference type="Proteomes" id="UP001341840">
    <property type="component" value="Unassembled WGS sequence"/>
</dbReference>
<accession>A0ABU6YMI2</accession>
<keyword evidence="2" id="KW-1185">Reference proteome</keyword>
<protein>
    <submittedName>
        <fullName evidence="1">Uncharacterized protein</fullName>
    </submittedName>
</protein>
<organism evidence="1 2">
    <name type="scientific">Stylosanthes scabra</name>
    <dbReference type="NCBI Taxonomy" id="79078"/>
    <lineage>
        <taxon>Eukaryota</taxon>
        <taxon>Viridiplantae</taxon>
        <taxon>Streptophyta</taxon>
        <taxon>Embryophyta</taxon>
        <taxon>Tracheophyta</taxon>
        <taxon>Spermatophyta</taxon>
        <taxon>Magnoliopsida</taxon>
        <taxon>eudicotyledons</taxon>
        <taxon>Gunneridae</taxon>
        <taxon>Pentapetalae</taxon>
        <taxon>rosids</taxon>
        <taxon>fabids</taxon>
        <taxon>Fabales</taxon>
        <taxon>Fabaceae</taxon>
        <taxon>Papilionoideae</taxon>
        <taxon>50 kb inversion clade</taxon>
        <taxon>dalbergioids sensu lato</taxon>
        <taxon>Dalbergieae</taxon>
        <taxon>Pterocarpus clade</taxon>
        <taxon>Stylosanthes</taxon>
    </lineage>
</organism>
<proteinExistence type="predicted"/>
<name>A0ABU6YMI2_9FABA</name>
<sequence length="121" mass="13380">MRVTKVKSDGKLVLGYSMARRKSRVSIELGVQIGLEGRWNENKGDEMVELRLKDFQNLPLESIRQGFEPTPRLNIHEWPKIESIRLASGGAGKANDSAYGNSGPSGVVSDCGDFVSTWDKD</sequence>
<comment type="caution">
    <text evidence="1">The sequence shown here is derived from an EMBL/GenBank/DDBJ whole genome shotgun (WGS) entry which is preliminary data.</text>
</comment>